<dbReference type="Proteomes" id="UP000676967">
    <property type="component" value="Chromosome"/>
</dbReference>
<keyword evidence="2" id="KW-1185">Reference proteome</keyword>
<gene>
    <name evidence="1" type="ORF">Aiant_56710</name>
</gene>
<reference evidence="1 2" key="1">
    <citation type="submission" date="2020-08" db="EMBL/GenBank/DDBJ databases">
        <title>Whole genome shotgun sequence of Actinoplanes ianthinogenes NBRC 13996.</title>
        <authorList>
            <person name="Komaki H."/>
            <person name="Tamura T."/>
        </authorList>
    </citation>
    <scope>NUCLEOTIDE SEQUENCE [LARGE SCALE GENOMIC DNA]</scope>
    <source>
        <strain evidence="1 2">NBRC 13996</strain>
    </source>
</reference>
<evidence type="ECO:0000313" key="2">
    <source>
        <dbReference type="Proteomes" id="UP000676967"/>
    </source>
</evidence>
<proteinExistence type="predicted"/>
<evidence type="ECO:0000313" key="1">
    <source>
        <dbReference type="EMBL" id="BCJ45014.1"/>
    </source>
</evidence>
<dbReference type="RefSeq" id="WP_189336149.1">
    <property type="nucleotide sequence ID" value="NZ_AP023356.1"/>
</dbReference>
<sequence length="174" mass="18918">MKLFRRRPALPAASRPPLDGEERVVAWCSCEQGGVVVATNRGIWLPAASDRLGWHEIHKASWSGRELRITPAEVAEERDGYTVLVDGPVTSFLLLEPGEVPDQVRSRVTRSVAYTTHHELPEGAVRVVGRRVAGLDGLSWAVRYDAGTPVDQPEIVQATDDLVGAAQKTVAPPP</sequence>
<protein>
    <recommendedName>
        <fullName evidence="3">DUF4178 domain-containing protein</fullName>
    </recommendedName>
</protein>
<organism evidence="1 2">
    <name type="scientific">Actinoplanes ianthinogenes</name>
    <dbReference type="NCBI Taxonomy" id="122358"/>
    <lineage>
        <taxon>Bacteria</taxon>
        <taxon>Bacillati</taxon>
        <taxon>Actinomycetota</taxon>
        <taxon>Actinomycetes</taxon>
        <taxon>Micromonosporales</taxon>
        <taxon>Micromonosporaceae</taxon>
        <taxon>Actinoplanes</taxon>
    </lineage>
</organism>
<dbReference type="EMBL" id="AP023356">
    <property type="protein sequence ID" value="BCJ45014.1"/>
    <property type="molecule type" value="Genomic_DNA"/>
</dbReference>
<accession>A0ABM7M0E2</accession>
<name>A0ABM7M0E2_9ACTN</name>
<evidence type="ECO:0008006" key="3">
    <source>
        <dbReference type="Google" id="ProtNLM"/>
    </source>
</evidence>